<evidence type="ECO:0000313" key="1">
    <source>
        <dbReference type="EMBL" id="PWU51589.1"/>
    </source>
</evidence>
<dbReference type="EMBL" id="QGSV01000085">
    <property type="protein sequence ID" value="PWU51589.1"/>
    <property type="molecule type" value="Genomic_DNA"/>
</dbReference>
<organism evidence="1 2">
    <name type="scientific">Micromonospora globispora</name>
    <dbReference type="NCBI Taxonomy" id="1450148"/>
    <lineage>
        <taxon>Bacteria</taxon>
        <taxon>Bacillati</taxon>
        <taxon>Actinomycetota</taxon>
        <taxon>Actinomycetes</taxon>
        <taxon>Micromonosporales</taxon>
        <taxon>Micromonosporaceae</taxon>
        <taxon>Micromonospora</taxon>
    </lineage>
</organism>
<dbReference type="Proteomes" id="UP000245683">
    <property type="component" value="Unassembled WGS sequence"/>
</dbReference>
<dbReference type="AlphaFoldDB" id="A0A317KDF3"/>
<name>A0A317KDF3_9ACTN</name>
<sequence>MPSMLPPDAARFELQGGDPVLRLAVDAPDELRPEQWGLVSRLTLCVVDGPGDAGYITPRLGPNGDVAPVGWDEAVDRAGGSLVVFGARPDAPTVFVRSL</sequence>
<accession>A0A317KDF3</accession>
<reference evidence="2" key="1">
    <citation type="submission" date="2018-05" db="EMBL/GenBank/DDBJ databases">
        <title>Micromonospora globispora sp. nov. and Micromonospora rugosa sp. nov., isolated from marine sediment.</title>
        <authorList>
            <person name="Carro L."/>
            <person name="Aysel V."/>
            <person name="Cetin D."/>
            <person name="Igual J.M."/>
            <person name="Klenk H.-P."/>
            <person name="Trujillo M.E."/>
            <person name="Sahin N."/>
        </authorList>
    </citation>
    <scope>NUCLEOTIDE SEQUENCE [LARGE SCALE GENOMIC DNA]</scope>
    <source>
        <strain evidence="2">S2904</strain>
    </source>
</reference>
<keyword evidence="2" id="KW-1185">Reference proteome</keyword>
<protein>
    <submittedName>
        <fullName evidence="1">Uncharacterized protein</fullName>
    </submittedName>
</protein>
<comment type="caution">
    <text evidence="1">The sequence shown here is derived from an EMBL/GenBank/DDBJ whole genome shotgun (WGS) entry which is preliminary data.</text>
</comment>
<evidence type="ECO:0000313" key="2">
    <source>
        <dbReference type="Proteomes" id="UP000245683"/>
    </source>
</evidence>
<proteinExistence type="predicted"/>
<gene>
    <name evidence="1" type="ORF">DLJ46_04735</name>
</gene>